<gene>
    <name evidence="2" type="ORF">FKR81_07915</name>
</gene>
<dbReference type="Proteomes" id="UP000316639">
    <property type="component" value="Unassembled WGS sequence"/>
</dbReference>
<dbReference type="AlphaFoldDB" id="A0A563EZU5"/>
<dbReference type="EMBL" id="VOBR01000004">
    <property type="protein sequence ID" value="TWP53011.1"/>
    <property type="molecule type" value="Genomic_DNA"/>
</dbReference>
<organism evidence="2 3">
    <name type="scientific">Lentzea tibetensis</name>
    <dbReference type="NCBI Taxonomy" id="2591470"/>
    <lineage>
        <taxon>Bacteria</taxon>
        <taxon>Bacillati</taxon>
        <taxon>Actinomycetota</taxon>
        <taxon>Actinomycetes</taxon>
        <taxon>Pseudonocardiales</taxon>
        <taxon>Pseudonocardiaceae</taxon>
        <taxon>Lentzea</taxon>
    </lineage>
</organism>
<sequence>MYGAKVITVPAAAGTGSVVVLANTGASVGWMLFGGAALLISGLMLRVAVLRRPAKQIRR</sequence>
<keyword evidence="1" id="KW-0472">Membrane</keyword>
<dbReference type="RefSeq" id="WP_146350264.1">
    <property type="nucleotide sequence ID" value="NZ_VOBR01000004.1"/>
</dbReference>
<feature type="transmembrane region" description="Helical" evidence="1">
    <location>
        <begin position="28"/>
        <end position="49"/>
    </location>
</feature>
<comment type="caution">
    <text evidence="2">The sequence shown here is derived from an EMBL/GenBank/DDBJ whole genome shotgun (WGS) entry which is preliminary data.</text>
</comment>
<keyword evidence="1" id="KW-1133">Transmembrane helix</keyword>
<reference evidence="2 3" key="1">
    <citation type="submission" date="2019-07" db="EMBL/GenBank/DDBJ databases">
        <title>Lentzea xizangensis sp. nov., isolated from Qinghai-Tibetan Plateau Soils.</title>
        <authorList>
            <person name="Huang J."/>
        </authorList>
    </citation>
    <scope>NUCLEOTIDE SEQUENCE [LARGE SCALE GENOMIC DNA]</scope>
    <source>
        <strain evidence="2 3">FXJ1.1311</strain>
    </source>
</reference>
<dbReference type="OrthoDB" id="3698108at2"/>
<keyword evidence="3" id="KW-1185">Reference proteome</keyword>
<evidence type="ECO:0000313" key="3">
    <source>
        <dbReference type="Proteomes" id="UP000316639"/>
    </source>
</evidence>
<proteinExistence type="predicted"/>
<accession>A0A563EZU5</accession>
<evidence type="ECO:0000313" key="2">
    <source>
        <dbReference type="EMBL" id="TWP53011.1"/>
    </source>
</evidence>
<keyword evidence="1" id="KW-0812">Transmembrane</keyword>
<name>A0A563EZU5_9PSEU</name>
<evidence type="ECO:0000256" key="1">
    <source>
        <dbReference type="SAM" id="Phobius"/>
    </source>
</evidence>
<protein>
    <submittedName>
        <fullName evidence="2">Peptidase</fullName>
    </submittedName>
</protein>